<evidence type="ECO:0000313" key="12">
    <source>
        <dbReference type="EMBL" id="PIR43352.1"/>
    </source>
</evidence>
<proteinExistence type="inferred from homology"/>
<dbReference type="Pfam" id="PF02637">
    <property type="entry name" value="GatB_Yqey"/>
    <property type="match status" value="1"/>
</dbReference>
<dbReference type="FunFam" id="1.10.10.410:FF:000001">
    <property type="entry name" value="Aspartyl/glutamyl-tRNA(Asn/Gln) amidotransferase subunit B"/>
    <property type="match status" value="1"/>
</dbReference>
<dbReference type="GO" id="GO:0050566">
    <property type="term" value="F:asparaginyl-tRNA synthase (glutamine-hydrolyzing) activity"/>
    <property type="evidence" value="ECO:0007669"/>
    <property type="project" value="RHEA"/>
</dbReference>
<dbReference type="InterPro" id="IPR014746">
    <property type="entry name" value="Gln_synth/guanido_kin_cat_dom"/>
</dbReference>
<dbReference type="GO" id="GO:0050567">
    <property type="term" value="F:glutaminyl-tRNA synthase (glutamine-hydrolyzing) activity"/>
    <property type="evidence" value="ECO:0007669"/>
    <property type="project" value="UniProtKB-UniRule"/>
</dbReference>
<dbReference type="InterPro" id="IPR006075">
    <property type="entry name" value="Asn/Gln-tRNA_Trfase_suB/E_cat"/>
</dbReference>
<dbReference type="SUPFAM" id="SSF55931">
    <property type="entry name" value="Glutamine synthetase/guanido kinase"/>
    <property type="match status" value="1"/>
</dbReference>
<reference evidence="12 13" key="1">
    <citation type="submission" date="2017-09" db="EMBL/GenBank/DDBJ databases">
        <title>Depth-based differentiation of microbial function through sediment-hosted aquifers and enrichment of novel symbionts in the deep terrestrial subsurface.</title>
        <authorList>
            <person name="Probst A.J."/>
            <person name="Ladd B."/>
            <person name="Jarett J.K."/>
            <person name="Geller-Mcgrath D.E."/>
            <person name="Sieber C.M."/>
            <person name="Emerson J.B."/>
            <person name="Anantharaman K."/>
            <person name="Thomas B.C."/>
            <person name="Malmstrom R."/>
            <person name="Stieglmeier M."/>
            <person name="Klingl A."/>
            <person name="Woyke T."/>
            <person name="Ryan C.M."/>
            <person name="Banfield J.F."/>
        </authorList>
    </citation>
    <scope>NUCLEOTIDE SEQUENCE [LARGE SCALE GENOMIC DNA]</scope>
    <source>
        <strain evidence="12">CG10_big_fil_rev_8_21_14_0_10_32_10</strain>
    </source>
</reference>
<evidence type="ECO:0000256" key="6">
    <source>
        <dbReference type="ARBA" id="ARBA00022917"/>
    </source>
</evidence>
<dbReference type="PANTHER" id="PTHR11659">
    <property type="entry name" value="GLUTAMYL-TRNA GLN AMIDOTRANSFERASE SUBUNIT B MITOCHONDRIAL AND PROKARYOTIC PET112-RELATED"/>
    <property type="match status" value="1"/>
</dbReference>
<dbReference type="Pfam" id="PF02934">
    <property type="entry name" value="GatB_N"/>
    <property type="match status" value="1"/>
</dbReference>
<dbReference type="InterPro" id="IPR017959">
    <property type="entry name" value="Asn/Gln-tRNA_amidoTrfase_suB/E"/>
</dbReference>
<evidence type="ECO:0000313" key="13">
    <source>
        <dbReference type="Proteomes" id="UP000230214"/>
    </source>
</evidence>
<comment type="catalytic activity">
    <reaction evidence="8 10">
        <text>L-aspartyl-tRNA(Asn) + L-glutamine + ATP + H2O = L-asparaginyl-tRNA(Asn) + L-glutamate + ADP + phosphate + 2 H(+)</text>
        <dbReference type="Rhea" id="RHEA:14513"/>
        <dbReference type="Rhea" id="RHEA-COMP:9674"/>
        <dbReference type="Rhea" id="RHEA-COMP:9677"/>
        <dbReference type="ChEBI" id="CHEBI:15377"/>
        <dbReference type="ChEBI" id="CHEBI:15378"/>
        <dbReference type="ChEBI" id="CHEBI:29985"/>
        <dbReference type="ChEBI" id="CHEBI:30616"/>
        <dbReference type="ChEBI" id="CHEBI:43474"/>
        <dbReference type="ChEBI" id="CHEBI:58359"/>
        <dbReference type="ChEBI" id="CHEBI:78515"/>
        <dbReference type="ChEBI" id="CHEBI:78516"/>
        <dbReference type="ChEBI" id="CHEBI:456216"/>
    </reaction>
</comment>
<evidence type="ECO:0000256" key="9">
    <source>
        <dbReference type="ARBA" id="ARBA00047913"/>
    </source>
</evidence>
<comment type="catalytic activity">
    <reaction evidence="9 10">
        <text>L-glutamyl-tRNA(Gln) + L-glutamine + ATP + H2O = L-glutaminyl-tRNA(Gln) + L-glutamate + ADP + phosphate + H(+)</text>
        <dbReference type="Rhea" id="RHEA:17521"/>
        <dbReference type="Rhea" id="RHEA-COMP:9681"/>
        <dbReference type="Rhea" id="RHEA-COMP:9684"/>
        <dbReference type="ChEBI" id="CHEBI:15377"/>
        <dbReference type="ChEBI" id="CHEBI:15378"/>
        <dbReference type="ChEBI" id="CHEBI:29985"/>
        <dbReference type="ChEBI" id="CHEBI:30616"/>
        <dbReference type="ChEBI" id="CHEBI:43474"/>
        <dbReference type="ChEBI" id="CHEBI:58359"/>
        <dbReference type="ChEBI" id="CHEBI:78520"/>
        <dbReference type="ChEBI" id="CHEBI:78521"/>
        <dbReference type="ChEBI" id="CHEBI:456216"/>
    </reaction>
</comment>
<dbReference type="InterPro" id="IPR023168">
    <property type="entry name" value="GatB_Yqey_C_2"/>
</dbReference>
<evidence type="ECO:0000256" key="3">
    <source>
        <dbReference type="ARBA" id="ARBA00022598"/>
    </source>
</evidence>
<name>A0A2H0R9Z0_UNCKA</name>
<dbReference type="NCBIfam" id="TIGR00133">
    <property type="entry name" value="gatB"/>
    <property type="match status" value="1"/>
</dbReference>
<dbReference type="InterPro" id="IPR003789">
    <property type="entry name" value="Asn/Gln_tRNA_amidoTrase-B-like"/>
</dbReference>
<dbReference type="AlphaFoldDB" id="A0A2H0R9Z0"/>
<keyword evidence="5 10" id="KW-0067">ATP-binding</keyword>
<evidence type="ECO:0000256" key="7">
    <source>
        <dbReference type="ARBA" id="ARBA00024799"/>
    </source>
</evidence>
<evidence type="ECO:0000256" key="5">
    <source>
        <dbReference type="ARBA" id="ARBA00022840"/>
    </source>
</evidence>
<accession>A0A2H0R9Z0</accession>
<keyword evidence="4 10" id="KW-0547">Nucleotide-binding</keyword>
<gene>
    <name evidence="10" type="primary">gatB</name>
    <name evidence="12" type="ORF">COV24_03235</name>
</gene>
<dbReference type="GO" id="GO:0070681">
    <property type="term" value="P:glutaminyl-tRNAGln biosynthesis via transamidation"/>
    <property type="evidence" value="ECO:0007669"/>
    <property type="project" value="TreeGrafter"/>
</dbReference>
<protein>
    <recommendedName>
        <fullName evidence="10">Aspartyl/glutamyl-tRNA(Asn/Gln) amidotransferase subunit B</fullName>
        <shortName evidence="10">Asp/Glu-ADT subunit B</shortName>
        <ecNumber evidence="10">6.3.5.-</ecNumber>
    </recommendedName>
</protein>
<comment type="caution">
    <text evidence="12">The sequence shown here is derived from an EMBL/GenBank/DDBJ whole genome shotgun (WGS) entry which is preliminary data.</text>
</comment>
<evidence type="ECO:0000256" key="1">
    <source>
        <dbReference type="ARBA" id="ARBA00005306"/>
    </source>
</evidence>
<keyword evidence="12" id="KW-0808">Transferase</keyword>
<evidence type="ECO:0000256" key="8">
    <source>
        <dbReference type="ARBA" id="ARBA00047380"/>
    </source>
</evidence>
<feature type="domain" description="Asn/Gln amidotransferase" evidence="11">
    <location>
        <begin position="324"/>
        <end position="433"/>
    </location>
</feature>
<evidence type="ECO:0000256" key="4">
    <source>
        <dbReference type="ARBA" id="ARBA00022741"/>
    </source>
</evidence>
<dbReference type="PANTHER" id="PTHR11659:SF0">
    <property type="entry name" value="GLUTAMYL-TRNA(GLN) AMIDOTRANSFERASE SUBUNIT B, MITOCHONDRIAL"/>
    <property type="match status" value="1"/>
</dbReference>
<dbReference type="Proteomes" id="UP000230214">
    <property type="component" value="Unassembled WGS sequence"/>
</dbReference>
<comment type="similarity">
    <text evidence="1 10">Belongs to the GatB/GatE family. GatB subfamily.</text>
</comment>
<dbReference type="GO" id="GO:0005524">
    <property type="term" value="F:ATP binding"/>
    <property type="evidence" value="ECO:0007669"/>
    <property type="project" value="UniProtKB-KW"/>
</dbReference>
<dbReference type="InterPro" id="IPR004413">
    <property type="entry name" value="GatB"/>
</dbReference>
<organism evidence="12 13">
    <name type="scientific">candidate division WWE3 bacterium CG10_big_fil_rev_8_21_14_0_10_32_10</name>
    <dbReference type="NCBI Taxonomy" id="1975090"/>
    <lineage>
        <taxon>Bacteria</taxon>
        <taxon>Katanobacteria</taxon>
    </lineage>
</organism>
<comment type="function">
    <text evidence="7 10">Allows the formation of correctly charged Asn-tRNA(Asn) or Gln-tRNA(Gln) through the transamidation of misacylated Asp-tRNA(Asn) or Glu-tRNA(Gln) in organisms which lack either or both of asparaginyl-tRNA or glutaminyl-tRNA synthetases. The reaction takes place in the presence of glutamine and ATP through an activated phospho-Asp-tRNA(Asn) or phospho-Glu-tRNA(Gln).</text>
</comment>
<dbReference type="HAMAP" id="MF_00121">
    <property type="entry name" value="GatB"/>
    <property type="match status" value="1"/>
</dbReference>
<dbReference type="EC" id="6.3.5.-" evidence="10"/>
<dbReference type="NCBIfam" id="NF004012">
    <property type="entry name" value="PRK05477.1-2"/>
    <property type="match status" value="1"/>
</dbReference>
<evidence type="ECO:0000256" key="10">
    <source>
        <dbReference type="HAMAP-Rule" id="MF_00121"/>
    </source>
</evidence>
<dbReference type="EMBL" id="PCXU01000027">
    <property type="protein sequence ID" value="PIR43352.1"/>
    <property type="molecule type" value="Genomic_DNA"/>
</dbReference>
<comment type="subunit">
    <text evidence="2 10">Heterotrimer of A, B and C subunits.</text>
</comment>
<dbReference type="SMART" id="SM00845">
    <property type="entry name" value="GatB_Yqey"/>
    <property type="match status" value="1"/>
</dbReference>
<evidence type="ECO:0000259" key="11">
    <source>
        <dbReference type="SMART" id="SM00845"/>
    </source>
</evidence>
<evidence type="ECO:0000256" key="2">
    <source>
        <dbReference type="ARBA" id="ARBA00011123"/>
    </source>
</evidence>
<dbReference type="SUPFAM" id="SSF89095">
    <property type="entry name" value="GatB/YqeY motif"/>
    <property type="match status" value="1"/>
</dbReference>
<keyword evidence="6 10" id="KW-0648">Protein biosynthesis</keyword>
<dbReference type="InterPro" id="IPR018027">
    <property type="entry name" value="Asn/Gln_amidotransferase"/>
</dbReference>
<dbReference type="GO" id="GO:0016740">
    <property type="term" value="F:transferase activity"/>
    <property type="evidence" value="ECO:0007669"/>
    <property type="project" value="UniProtKB-KW"/>
</dbReference>
<keyword evidence="3 10" id="KW-0436">Ligase</keyword>
<dbReference type="GO" id="GO:0006412">
    <property type="term" value="P:translation"/>
    <property type="evidence" value="ECO:0007669"/>
    <property type="project" value="UniProtKB-UniRule"/>
</dbReference>
<dbReference type="Gene3D" id="1.10.10.410">
    <property type="match status" value="1"/>
</dbReference>
<sequence>MKFEPVIGLEIHIQLNTKRKMFCYCPNDIWKKAPNSVVCPTCLGLPGALPVPNKEAIKKVQIFGFALGCKLSKKTNFDRKNYFYPDLPKGYQISQYDKPFCFDGVVKLPDGDVRIKRIHLEEDTGKSIHDKKTDSTLLDFNKSGIPLMELVTEPDIKSPKQAFEFAKKIAEMAEYVGVSNVNMEQGNLRLEPSISLRKVGDTNLPNYRVELKNINSFKFMKNALEYEIIRQTEELENENKIPQQTRGWNEKLGKSFLQREKEEEHEYRYFPEPDIPPFEFDEKYIKAIKSQVPKSFEDSIEELSQKSKVAGQKIEELLRLNRWELVESLVIKGLNYSTAANLVLSANSDVLKSIKEDPEGFVNKHNGAKEFMVSSSEELNPIIKKVISDNLKSVEDYKKGNENALNFLLGQVMKETNGKANAKIVRNMILKILRDK</sequence>